<evidence type="ECO:0000313" key="5">
    <source>
        <dbReference type="EMBL" id="MBB1097995.1"/>
    </source>
</evidence>
<reference evidence="5 6" key="1">
    <citation type="submission" date="2020-07" db="EMBL/GenBank/DDBJ databases">
        <title>Description of Limosilactobacillus balticus sp. nov., Limosilactobacillus agrestis sp. nov., Limosilactobacillus albertensis sp. nov., Limosilactobacillus rudii sp. nov., Limosilactobacillus fastidiosus sp. nov., five novel Limosilactobacillus species isolated from the vertebrate gastrointestinal tract, and proposal of 6 subspecies of Limosilactobacillus reuteri adapted to the gastrointestinal tract of specific vertebrate hosts.</title>
        <authorList>
            <person name="Li F."/>
            <person name="Cheng C."/>
            <person name="Zheng J."/>
            <person name="Quevedo R.M."/>
            <person name="Li J."/>
            <person name="Roos S."/>
            <person name="Gaenzle M.G."/>
            <person name="Walter J."/>
        </authorList>
    </citation>
    <scope>NUCLEOTIDE SEQUENCE [LARGE SCALE GENOMIC DNA]</scope>
    <source>
        <strain evidence="5 6">STM2_1</strain>
    </source>
</reference>
<accession>A0A7W3YNS0</accession>
<dbReference type="SMART" id="SM00342">
    <property type="entry name" value="HTH_ARAC"/>
    <property type="match status" value="1"/>
</dbReference>
<evidence type="ECO:0000256" key="2">
    <source>
        <dbReference type="ARBA" id="ARBA00023125"/>
    </source>
</evidence>
<dbReference type="GO" id="GO:0003700">
    <property type="term" value="F:DNA-binding transcription factor activity"/>
    <property type="evidence" value="ECO:0007669"/>
    <property type="project" value="InterPro"/>
</dbReference>
<keyword evidence="2" id="KW-0238">DNA-binding</keyword>
<dbReference type="Pfam" id="PF12833">
    <property type="entry name" value="HTH_18"/>
    <property type="match status" value="1"/>
</dbReference>
<dbReference type="GO" id="GO:0043565">
    <property type="term" value="F:sequence-specific DNA binding"/>
    <property type="evidence" value="ECO:0007669"/>
    <property type="project" value="InterPro"/>
</dbReference>
<dbReference type="Gene3D" id="1.10.10.60">
    <property type="entry name" value="Homeodomain-like"/>
    <property type="match status" value="2"/>
</dbReference>
<gene>
    <name evidence="5" type="ORF">H5S09_08605</name>
</gene>
<evidence type="ECO:0000259" key="4">
    <source>
        <dbReference type="PROSITE" id="PS01124"/>
    </source>
</evidence>
<organism evidence="5 6">
    <name type="scientific">Limosilactobacillus rudii</name>
    <dbReference type="NCBI Taxonomy" id="2759755"/>
    <lineage>
        <taxon>Bacteria</taxon>
        <taxon>Bacillati</taxon>
        <taxon>Bacillota</taxon>
        <taxon>Bacilli</taxon>
        <taxon>Lactobacillales</taxon>
        <taxon>Lactobacillaceae</taxon>
        <taxon>Limosilactobacillus</taxon>
    </lineage>
</organism>
<dbReference type="RefSeq" id="WP_182596701.1">
    <property type="nucleotide sequence ID" value="NZ_JACIVA010000053.1"/>
</dbReference>
<dbReference type="PROSITE" id="PS00041">
    <property type="entry name" value="HTH_ARAC_FAMILY_1"/>
    <property type="match status" value="1"/>
</dbReference>
<dbReference type="InterPro" id="IPR009057">
    <property type="entry name" value="Homeodomain-like_sf"/>
</dbReference>
<keyword evidence="1" id="KW-0805">Transcription regulation</keyword>
<dbReference type="Proteomes" id="UP000517106">
    <property type="component" value="Unassembled WGS sequence"/>
</dbReference>
<sequence>MKVTYFNINQPVVAVNQGFFSATKAWKHKRIYQDEAFEIIIVNNGPLYLQIDQQQYTIRTNEMLLVPAKSVVRGWKDSPFNTQYYWFHFFPAPQSTHKGKFIHNPEKINQGIIPLPLQFKLPEIKKSYVLANQVLDIANNPIYPHIAIDYLLTELLIELSNDFVKSFTTTSNNKISIIQGWIRSHLSQHLTVDQIATHFEFNANYLERIFKQQTDLTIIQYINQLKLEKAQELLSKTNLPIKQIAALSFFNDDKHFMKQFKKVLRLTPSEFRKSYSSKFQDSDSFDPQKLLSKDTDINYCQRFNLK</sequence>
<dbReference type="InterPro" id="IPR018060">
    <property type="entry name" value="HTH_AraC"/>
</dbReference>
<evidence type="ECO:0000256" key="3">
    <source>
        <dbReference type="ARBA" id="ARBA00023163"/>
    </source>
</evidence>
<dbReference type="PROSITE" id="PS01124">
    <property type="entry name" value="HTH_ARAC_FAMILY_2"/>
    <property type="match status" value="1"/>
</dbReference>
<comment type="caution">
    <text evidence="5">The sequence shown here is derived from an EMBL/GenBank/DDBJ whole genome shotgun (WGS) entry which is preliminary data.</text>
</comment>
<dbReference type="SUPFAM" id="SSF51215">
    <property type="entry name" value="Regulatory protein AraC"/>
    <property type="match status" value="1"/>
</dbReference>
<dbReference type="InterPro" id="IPR003313">
    <property type="entry name" value="AraC-bd"/>
</dbReference>
<evidence type="ECO:0000313" key="6">
    <source>
        <dbReference type="Proteomes" id="UP000517106"/>
    </source>
</evidence>
<dbReference type="Pfam" id="PF02311">
    <property type="entry name" value="AraC_binding"/>
    <property type="match status" value="1"/>
</dbReference>
<dbReference type="EMBL" id="JACIVA010000053">
    <property type="protein sequence ID" value="MBB1097995.1"/>
    <property type="molecule type" value="Genomic_DNA"/>
</dbReference>
<dbReference type="PANTHER" id="PTHR43280:SF2">
    <property type="entry name" value="HTH-TYPE TRANSCRIPTIONAL REGULATOR EXSA"/>
    <property type="match status" value="1"/>
</dbReference>
<name>A0A7W3YNS0_9LACO</name>
<protein>
    <submittedName>
        <fullName evidence="5">Helix-turn-helix transcriptional regulator</fullName>
    </submittedName>
</protein>
<dbReference type="PANTHER" id="PTHR43280">
    <property type="entry name" value="ARAC-FAMILY TRANSCRIPTIONAL REGULATOR"/>
    <property type="match status" value="1"/>
</dbReference>
<keyword evidence="3" id="KW-0804">Transcription</keyword>
<keyword evidence="6" id="KW-1185">Reference proteome</keyword>
<evidence type="ECO:0000256" key="1">
    <source>
        <dbReference type="ARBA" id="ARBA00023015"/>
    </source>
</evidence>
<dbReference type="InterPro" id="IPR037923">
    <property type="entry name" value="HTH-like"/>
</dbReference>
<feature type="domain" description="HTH araC/xylS-type" evidence="4">
    <location>
        <begin position="176"/>
        <end position="274"/>
    </location>
</feature>
<dbReference type="AlphaFoldDB" id="A0A7W3YNS0"/>
<dbReference type="InterPro" id="IPR018062">
    <property type="entry name" value="HTH_AraC-typ_CS"/>
</dbReference>
<proteinExistence type="predicted"/>
<dbReference type="SUPFAM" id="SSF46689">
    <property type="entry name" value="Homeodomain-like"/>
    <property type="match status" value="2"/>
</dbReference>